<organism evidence="8 9">
    <name type="scientific">Tautonia plasticadhaerens</name>
    <dbReference type="NCBI Taxonomy" id="2527974"/>
    <lineage>
        <taxon>Bacteria</taxon>
        <taxon>Pseudomonadati</taxon>
        <taxon>Planctomycetota</taxon>
        <taxon>Planctomycetia</taxon>
        <taxon>Isosphaerales</taxon>
        <taxon>Isosphaeraceae</taxon>
        <taxon>Tautonia</taxon>
    </lineage>
</organism>
<dbReference type="Pfam" id="PF00069">
    <property type="entry name" value="Pkinase"/>
    <property type="match status" value="1"/>
</dbReference>
<evidence type="ECO:0000256" key="3">
    <source>
        <dbReference type="ARBA" id="ARBA00022777"/>
    </source>
</evidence>
<keyword evidence="3 8" id="KW-0418">Kinase</keyword>
<name>A0A518GZG6_9BACT</name>
<feature type="compositionally biased region" description="Basic and acidic residues" evidence="6">
    <location>
        <begin position="1"/>
        <end position="17"/>
    </location>
</feature>
<evidence type="ECO:0000256" key="2">
    <source>
        <dbReference type="ARBA" id="ARBA00022741"/>
    </source>
</evidence>
<dbReference type="PANTHER" id="PTHR43289">
    <property type="entry name" value="MITOGEN-ACTIVATED PROTEIN KINASE KINASE KINASE 20-RELATED"/>
    <property type="match status" value="1"/>
</dbReference>
<accession>A0A518GZG6</accession>
<reference evidence="8 9" key="1">
    <citation type="submission" date="2019-02" db="EMBL/GenBank/DDBJ databases">
        <title>Deep-cultivation of Planctomycetes and their phenomic and genomic characterization uncovers novel biology.</title>
        <authorList>
            <person name="Wiegand S."/>
            <person name="Jogler M."/>
            <person name="Boedeker C."/>
            <person name="Pinto D."/>
            <person name="Vollmers J."/>
            <person name="Rivas-Marin E."/>
            <person name="Kohn T."/>
            <person name="Peeters S.H."/>
            <person name="Heuer A."/>
            <person name="Rast P."/>
            <person name="Oberbeckmann S."/>
            <person name="Bunk B."/>
            <person name="Jeske O."/>
            <person name="Meyerdierks A."/>
            <person name="Storesund J.E."/>
            <person name="Kallscheuer N."/>
            <person name="Luecker S."/>
            <person name="Lage O.M."/>
            <person name="Pohl T."/>
            <person name="Merkel B.J."/>
            <person name="Hornburger P."/>
            <person name="Mueller R.-W."/>
            <person name="Bruemmer F."/>
            <person name="Labrenz M."/>
            <person name="Spormann A.M."/>
            <person name="Op den Camp H."/>
            <person name="Overmann J."/>
            <person name="Amann R."/>
            <person name="Jetten M.S.M."/>
            <person name="Mascher T."/>
            <person name="Medema M.H."/>
            <person name="Devos D.P."/>
            <person name="Kaster A.-K."/>
            <person name="Ovreas L."/>
            <person name="Rohde M."/>
            <person name="Galperin M.Y."/>
            <person name="Jogler C."/>
        </authorList>
    </citation>
    <scope>NUCLEOTIDE SEQUENCE [LARGE SCALE GENOMIC DNA]</scope>
    <source>
        <strain evidence="8 9">ElP</strain>
    </source>
</reference>
<keyword evidence="4 5" id="KW-0067">ATP-binding</keyword>
<sequence length="762" mass="82236">MKTKGPDDRSRWEHSSEPTESTEPQGPATPPPTDEAPPGLETVSHAPDPRSDGGHTSDPGTDPSPEDFRGLEHLAPGQFLFGKYEVLEELGRGGMGSVWRVRHRELDVERALKLIVSDIAFHPESRARFRREARVMARFSHPNAVHVYDARIAADAAYIEMEFVRGRPLNKEIEPGRPMPPGRAVRIVVQLCDALQAAHEHGIVHRDLKPANLMLVPGPGGSDVVKVLDFGIAKVLDADRDDEHEGLRTEPGMFIGTPMYASPEQINPPANASGGDALDSRSDLYSIGVILFELLTGHRPFAGRSALLDHLTKPPPPFAEVNPDVRLPAEFEAIVRSCLEKDPARRPQSARELADRLRRAAGLDQPLVTPRPGVSRRVAALGVAAVLGLAGVLAWALWPPTPTFAIGAEPPAGLRAGTEADLIVSVDRTRFPGPVRLEIDGLPPGVSSDPDRVEATGRLASFRLRAALDADAGGPDRSLTIRAEAGGLSRTIEVPIVVEPPAIALPGGFERVAGSDLVDVGGLHVPRAITRRFDDGTEAVFLLIDGHRRPDLDPFYILRDKVSNRLYRQFGPPPDPFQDIEVPGISQPGLPNDGVDPDEVPDWPVLGVTAHRADDFAAWLVGDGPVFTGRLPSASQWYKAAGFLDAPGDPPTTADDREGDGIAVRLSHPRPVGTSPGDVAPTGVRDTAGNGMEWTRDSHSHPGASLPLDDDHAHDKIIMLGHSFDDEEPFLPRHVEEDLLSGWFADAGSLDVGFRVVIEIRP</sequence>
<dbReference type="SUPFAM" id="SSF56112">
    <property type="entry name" value="Protein kinase-like (PK-like)"/>
    <property type="match status" value="1"/>
</dbReference>
<dbReference type="Gene3D" id="3.90.1580.10">
    <property type="entry name" value="paralog of FGE (formylglycine-generating enzyme)"/>
    <property type="match status" value="1"/>
</dbReference>
<feature type="binding site" evidence="5">
    <location>
        <position position="113"/>
    </location>
    <ligand>
        <name>ATP</name>
        <dbReference type="ChEBI" id="CHEBI:30616"/>
    </ligand>
</feature>
<evidence type="ECO:0000313" key="8">
    <source>
        <dbReference type="EMBL" id="QDV33986.1"/>
    </source>
</evidence>
<dbReference type="SUPFAM" id="SSF56436">
    <property type="entry name" value="C-type lectin-like"/>
    <property type="match status" value="1"/>
</dbReference>
<dbReference type="EC" id="2.7.11.1" evidence="8"/>
<dbReference type="SMART" id="SM00220">
    <property type="entry name" value="S_TKc"/>
    <property type="match status" value="1"/>
</dbReference>
<dbReference type="InterPro" id="IPR016187">
    <property type="entry name" value="CTDL_fold"/>
</dbReference>
<evidence type="ECO:0000256" key="1">
    <source>
        <dbReference type="ARBA" id="ARBA00022679"/>
    </source>
</evidence>
<dbReference type="InterPro" id="IPR011009">
    <property type="entry name" value="Kinase-like_dom_sf"/>
</dbReference>
<dbReference type="AlphaFoldDB" id="A0A518GZG6"/>
<evidence type="ECO:0000256" key="5">
    <source>
        <dbReference type="PROSITE-ProRule" id="PRU10141"/>
    </source>
</evidence>
<dbReference type="Pfam" id="PF03781">
    <property type="entry name" value="FGE-sulfatase"/>
    <property type="match status" value="1"/>
</dbReference>
<dbReference type="EMBL" id="CP036426">
    <property type="protein sequence ID" value="QDV33986.1"/>
    <property type="molecule type" value="Genomic_DNA"/>
</dbReference>
<dbReference type="PROSITE" id="PS00107">
    <property type="entry name" value="PROTEIN_KINASE_ATP"/>
    <property type="match status" value="1"/>
</dbReference>
<dbReference type="KEGG" id="tpla:ElP_18670"/>
<dbReference type="PANTHER" id="PTHR43289:SF30">
    <property type="entry name" value="NON-SPECIFIC SERINE_THREONINE PROTEIN KINASE"/>
    <property type="match status" value="1"/>
</dbReference>
<keyword evidence="1 8" id="KW-0808">Transferase</keyword>
<dbReference type="Gene3D" id="3.30.200.20">
    <property type="entry name" value="Phosphorylase Kinase, domain 1"/>
    <property type="match status" value="1"/>
</dbReference>
<dbReference type="InterPro" id="IPR000719">
    <property type="entry name" value="Prot_kinase_dom"/>
</dbReference>
<dbReference type="Gene3D" id="1.10.510.10">
    <property type="entry name" value="Transferase(Phosphotransferase) domain 1"/>
    <property type="match status" value="1"/>
</dbReference>
<keyword evidence="9" id="KW-1185">Reference proteome</keyword>
<gene>
    <name evidence="8" type="primary">pknB_8</name>
    <name evidence="8" type="ORF">ElP_18670</name>
</gene>
<dbReference type="InterPro" id="IPR042095">
    <property type="entry name" value="SUMF_sf"/>
</dbReference>
<feature type="region of interest" description="Disordered" evidence="6">
    <location>
        <begin position="664"/>
        <end position="684"/>
    </location>
</feature>
<keyword evidence="2 5" id="KW-0547">Nucleotide-binding</keyword>
<feature type="domain" description="Protein kinase" evidence="7">
    <location>
        <begin position="84"/>
        <end position="368"/>
    </location>
</feature>
<dbReference type="GO" id="GO:0005524">
    <property type="term" value="F:ATP binding"/>
    <property type="evidence" value="ECO:0007669"/>
    <property type="project" value="UniProtKB-UniRule"/>
</dbReference>
<protein>
    <submittedName>
        <fullName evidence="8">Serine/threonine-protein kinase PknB</fullName>
        <ecNumber evidence="8">2.7.11.1</ecNumber>
    </submittedName>
</protein>
<dbReference type="PROSITE" id="PS00108">
    <property type="entry name" value="PROTEIN_KINASE_ST"/>
    <property type="match status" value="1"/>
</dbReference>
<evidence type="ECO:0000313" key="9">
    <source>
        <dbReference type="Proteomes" id="UP000317835"/>
    </source>
</evidence>
<dbReference type="RefSeq" id="WP_145268538.1">
    <property type="nucleotide sequence ID" value="NZ_CP036426.1"/>
</dbReference>
<dbReference type="OrthoDB" id="216039at2"/>
<dbReference type="GO" id="GO:0004674">
    <property type="term" value="F:protein serine/threonine kinase activity"/>
    <property type="evidence" value="ECO:0007669"/>
    <property type="project" value="UniProtKB-EC"/>
</dbReference>
<dbReference type="InterPro" id="IPR005532">
    <property type="entry name" value="SUMF_dom"/>
</dbReference>
<evidence type="ECO:0000256" key="4">
    <source>
        <dbReference type="ARBA" id="ARBA00022840"/>
    </source>
</evidence>
<dbReference type="InterPro" id="IPR017441">
    <property type="entry name" value="Protein_kinase_ATP_BS"/>
</dbReference>
<proteinExistence type="predicted"/>
<dbReference type="CDD" id="cd14014">
    <property type="entry name" value="STKc_PknB_like"/>
    <property type="match status" value="1"/>
</dbReference>
<dbReference type="PROSITE" id="PS50011">
    <property type="entry name" value="PROTEIN_KINASE_DOM"/>
    <property type="match status" value="1"/>
</dbReference>
<evidence type="ECO:0000259" key="7">
    <source>
        <dbReference type="PROSITE" id="PS50011"/>
    </source>
</evidence>
<feature type="region of interest" description="Disordered" evidence="6">
    <location>
        <begin position="1"/>
        <end position="71"/>
    </location>
</feature>
<evidence type="ECO:0000256" key="6">
    <source>
        <dbReference type="SAM" id="MobiDB-lite"/>
    </source>
</evidence>
<dbReference type="InterPro" id="IPR008271">
    <property type="entry name" value="Ser/Thr_kinase_AS"/>
</dbReference>
<dbReference type="Proteomes" id="UP000317835">
    <property type="component" value="Chromosome"/>
</dbReference>